<feature type="coiled-coil region" evidence="5">
    <location>
        <begin position="85"/>
        <end position="119"/>
    </location>
</feature>
<gene>
    <name evidence="8" type="ORF">CEURO_LOCUS4577</name>
</gene>
<evidence type="ECO:0000256" key="1">
    <source>
        <dbReference type="ARBA" id="ARBA00022723"/>
    </source>
</evidence>
<keyword evidence="5" id="KW-0175">Coiled coil</keyword>
<keyword evidence="3" id="KW-0862">Zinc</keyword>
<evidence type="ECO:0000256" key="5">
    <source>
        <dbReference type="SAM" id="Coils"/>
    </source>
</evidence>
<organism evidence="8 9">
    <name type="scientific">Cuscuta europaea</name>
    <name type="common">European dodder</name>
    <dbReference type="NCBI Taxonomy" id="41803"/>
    <lineage>
        <taxon>Eukaryota</taxon>
        <taxon>Viridiplantae</taxon>
        <taxon>Streptophyta</taxon>
        <taxon>Embryophyta</taxon>
        <taxon>Tracheophyta</taxon>
        <taxon>Spermatophyta</taxon>
        <taxon>Magnoliopsida</taxon>
        <taxon>eudicotyledons</taxon>
        <taxon>Gunneridae</taxon>
        <taxon>Pentapetalae</taxon>
        <taxon>asterids</taxon>
        <taxon>lamiids</taxon>
        <taxon>Solanales</taxon>
        <taxon>Convolvulaceae</taxon>
        <taxon>Cuscuteae</taxon>
        <taxon>Cuscuta</taxon>
        <taxon>Cuscuta subgen. Cuscuta</taxon>
    </lineage>
</organism>
<dbReference type="EMBL" id="CAMAPE010000008">
    <property type="protein sequence ID" value="CAH9072923.1"/>
    <property type="molecule type" value="Genomic_DNA"/>
</dbReference>
<dbReference type="GO" id="GO:0008270">
    <property type="term" value="F:zinc ion binding"/>
    <property type="evidence" value="ECO:0007669"/>
    <property type="project" value="UniProtKB-KW"/>
</dbReference>
<sequence>MEKTYLDDSGSSKTESGREINPQVNCHHNMKSILRVVRNGVNAGKKYHVCSLWPNDNCGFFKWGDGSEVMRESEEFDALENHSAIVVLEFKKRMLKEKIKKLQVENVTLKKKVQETTKVARQLRHQNLEMIKEFGTVLNLSKCHSSLCLL</sequence>
<keyword evidence="2 4" id="KW-0863">Zinc-finger</keyword>
<dbReference type="PROSITE" id="PS51999">
    <property type="entry name" value="ZF_GRF"/>
    <property type="match status" value="1"/>
</dbReference>
<accession>A0A9P0YRV1</accession>
<dbReference type="Pfam" id="PF06839">
    <property type="entry name" value="Zn_ribbon_GRF"/>
    <property type="match status" value="1"/>
</dbReference>
<proteinExistence type="predicted"/>
<evidence type="ECO:0000256" key="2">
    <source>
        <dbReference type="ARBA" id="ARBA00022771"/>
    </source>
</evidence>
<evidence type="ECO:0000313" key="9">
    <source>
        <dbReference type="Proteomes" id="UP001152484"/>
    </source>
</evidence>
<dbReference type="InterPro" id="IPR010666">
    <property type="entry name" value="Znf_GRF"/>
</dbReference>
<name>A0A9P0YRV1_CUSEU</name>
<evidence type="ECO:0000256" key="4">
    <source>
        <dbReference type="PROSITE-ProRule" id="PRU01343"/>
    </source>
</evidence>
<evidence type="ECO:0000256" key="3">
    <source>
        <dbReference type="ARBA" id="ARBA00022833"/>
    </source>
</evidence>
<feature type="domain" description="GRF-type" evidence="7">
    <location>
        <begin position="26"/>
        <end position="67"/>
    </location>
</feature>
<keyword evidence="1" id="KW-0479">Metal-binding</keyword>
<dbReference type="Proteomes" id="UP001152484">
    <property type="component" value="Unassembled WGS sequence"/>
</dbReference>
<protein>
    <recommendedName>
        <fullName evidence="7">GRF-type domain-containing protein</fullName>
    </recommendedName>
</protein>
<feature type="region of interest" description="Disordered" evidence="6">
    <location>
        <begin position="1"/>
        <end position="21"/>
    </location>
</feature>
<keyword evidence="9" id="KW-1185">Reference proteome</keyword>
<reference evidence="8" key="1">
    <citation type="submission" date="2022-07" db="EMBL/GenBank/DDBJ databases">
        <authorList>
            <person name="Macas J."/>
            <person name="Novak P."/>
            <person name="Neumann P."/>
        </authorList>
    </citation>
    <scope>NUCLEOTIDE SEQUENCE</scope>
</reference>
<evidence type="ECO:0000313" key="8">
    <source>
        <dbReference type="EMBL" id="CAH9072923.1"/>
    </source>
</evidence>
<evidence type="ECO:0000256" key="6">
    <source>
        <dbReference type="SAM" id="MobiDB-lite"/>
    </source>
</evidence>
<comment type="caution">
    <text evidence="8">The sequence shown here is derived from an EMBL/GenBank/DDBJ whole genome shotgun (WGS) entry which is preliminary data.</text>
</comment>
<dbReference type="AlphaFoldDB" id="A0A9P0YRV1"/>
<dbReference type="OrthoDB" id="1436221at2759"/>
<evidence type="ECO:0000259" key="7">
    <source>
        <dbReference type="PROSITE" id="PS51999"/>
    </source>
</evidence>